<sequence>MDQRTITLQDGERRDVWRINHLRRASQHYGRTWLIVFDDAAEAVSRCRMSAPTARVLQWAIGHLDARQYRFVSAQAVGELLEIDRTAISRALVELERRGIIQRNAREARLSIWLCWRGTARAYRDERKLRGPEIAKAADWHAANRRDGVSTDVLKPWHWGAK</sequence>
<organism evidence="1 2">
    <name type="scientific">Sandaracinobacter neustonicus</name>
    <dbReference type="NCBI Taxonomy" id="1715348"/>
    <lineage>
        <taxon>Bacteria</taxon>
        <taxon>Pseudomonadati</taxon>
        <taxon>Pseudomonadota</taxon>
        <taxon>Alphaproteobacteria</taxon>
        <taxon>Sphingomonadales</taxon>
        <taxon>Sphingosinicellaceae</taxon>
        <taxon>Sandaracinobacter</taxon>
    </lineage>
</organism>
<evidence type="ECO:0000313" key="1">
    <source>
        <dbReference type="EMBL" id="TPE59046.1"/>
    </source>
</evidence>
<dbReference type="Gene3D" id="1.10.10.10">
    <property type="entry name" value="Winged helix-like DNA-binding domain superfamily/Winged helix DNA-binding domain"/>
    <property type="match status" value="1"/>
</dbReference>
<name>A0A501XEW0_9SPHN</name>
<dbReference type="Proteomes" id="UP000319897">
    <property type="component" value="Unassembled WGS sequence"/>
</dbReference>
<dbReference type="RefSeq" id="WP_140929181.1">
    <property type="nucleotide sequence ID" value="NZ_VFSU01000032.1"/>
</dbReference>
<keyword evidence="2" id="KW-1185">Reference proteome</keyword>
<protein>
    <submittedName>
        <fullName evidence="1">Uncharacterized protein</fullName>
    </submittedName>
</protein>
<dbReference type="AlphaFoldDB" id="A0A501XEW0"/>
<comment type="caution">
    <text evidence="1">The sequence shown here is derived from an EMBL/GenBank/DDBJ whole genome shotgun (WGS) entry which is preliminary data.</text>
</comment>
<dbReference type="InterPro" id="IPR036390">
    <property type="entry name" value="WH_DNA-bd_sf"/>
</dbReference>
<proteinExistence type="predicted"/>
<accession>A0A501XEW0</accession>
<dbReference type="EMBL" id="VFSU01000032">
    <property type="protein sequence ID" value="TPE59046.1"/>
    <property type="molecule type" value="Genomic_DNA"/>
</dbReference>
<evidence type="ECO:0000313" key="2">
    <source>
        <dbReference type="Proteomes" id="UP000319897"/>
    </source>
</evidence>
<dbReference type="SUPFAM" id="SSF46785">
    <property type="entry name" value="Winged helix' DNA-binding domain"/>
    <property type="match status" value="1"/>
</dbReference>
<reference evidence="1 2" key="1">
    <citation type="submission" date="2019-06" db="EMBL/GenBank/DDBJ databases">
        <authorList>
            <person name="Lee I."/>
            <person name="Jang G.I."/>
            <person name="Hwang C.Y."/>
        </authorList>
    </citation>
    <scope>NUCLEOTIDE SEQUENCE [LARGE SCALE GENOMIC DNA]</scope>
    <source>
        <strain evidence="1 2">PAMC 28131</strain>
    </source>
</reference>
<gene>
    <name evidence="1" type="ORF">FJQ54_14695</name>
</gene>
<dbReference type="InterPro" id="IPR036388">
    <property type="entry name" value="WH-like_DNA-bd_sf"/>
</dbReference>